<feature type="signal peptide" evidence="5">
    <location>
        <begin position="1"/>
        <end position="22"/>
    </location>
</feature>
<evidence type="ECO:0000256" key="5">
    <source>
        <dbReference type="SAM" id="SignalP"/>
    </source>
</evidence>
<dbReference type="Pfam" id="PF16970">
    <property type="entry name" value="FimA"/>
    <property type="match status" value="1"/>
</dbReference>
<keyword evidence="3 5" id="KW-0732">Signal</keyword>
<evidence type="ECO:0000313" key="7">
    <source>
        <dbReference type="Proteomes" id="UP000438196"/>
    </source>
</evidence>
<dbReference type="EMBL" id="WNNK01000003">
    <property type="protein sequence ID" value="MUF03620.1"/>
    <property type="molecule type" value="Genomic_DNA"/>
</dbReference>
<evidence type="ECO:0000256" key="3">
    <source>
        <dbReference type="ARBA" id="ARBA00022729"/>
    </source>
</evidence>
<evidence type="ECO:0000256" key="2">
    <source>
        <dbReference type="ARBA" id="ARBA00006671"/>
    </source>
</evidence>
<dbReference type="PANTHER" id="PTHR33420:SF3">
    <property type="entry name" value="FIMBRIAL SUBUNIT ELFA"/>
    <property type="match status" value="1"/>
</dbReference>
<dbReference type="SUPFAM" id="SSF49401">
    <property type="entry name" value="Bacterial adhesins"/>
    <property type="match status" value="1"/>
</dbReference>
<keyword evidence="4" id="KW-0281">Fimbrium</keyword>
<dbReference type="AlphaFoldDB" id="A0A6I3VZ18"/>
<dbReference type="Proteomes" id="UP000438196">
    <property type="component" value="Unassembled WGS sequence"/>
</dbReference>
<dbReference type="GO" id="GO:0043709">
    <property type="term" value="P:cell adhesion involved in single-species biofilm formation"/>
    <property type="evidence" value="ECO:0007669"/>
    <property type="project" value="TreeGrafter"/>
</dbReference>
<evidence type="ECO:0000256" key="4">
    <source>
        <dbReference type="ARBA" id="ARBA00023263"/>
    </source>
</evidence>
<reference evidence="6 7" key="1">
    <citation type="submission" date="2019-11" db="EMBL/GenBank/DDBJ databases">
        <title>Pseudomonas karstica sp. nov. and Pseudomonas spelaei sp. nov. from karst caves.</title>
        <authorList>
            <person name="Zeman M."/>
        </authorList>
    </citation>
    <scope>NUCLEOTIDE SEQUENCE [LARGE SCALE GENOMIC DNA]</scope>
    <source>
        <strain evidence="6 7">CCM 7893</strain>
    </source>
</reference>
<feature type="chain" id="PRO_5026275203" evidence="5">
    <location>
        <begin position="23"/>
        <end position="177"/>
    </location>
</feature>
<dbReference type="Gene3D" id="2.60.40.1090">
    <property type="entry name" value="Fimbrial-type adhesion domain"/>
    <property type="match status" value="1"/>
</dbReference>
<evidence type="ECO:0000256" key="1">
    <source>
        <dbReference type="ARBA" id="ARBA00004561"/>
    </source>
</evidence>
<dbReference type="PANTHER" id="PTHR33420">
    <property type="entry name" value="FIMBRIAL SUBUNIT ELFA-RELATED"/>
    <property type="match status" value="1"/>
</dbReference>
<keyword evidence="7" id="KW-1185">Reference proteome</keyword>
<proteinExistence type="inferred from homology"/>
<dbReference type="InterPro" id="IPR036937">
    <property type="entry name" value="Adhesion_dom_fimbrial_sf"/>
</dbReference>
<dbReference type="InterPro" id="IPR008966">
    <property type="entry name" value="Adhesion_dom_sf"/>
</dbReference>
<comment type="caution">
    <text evidence="6">The sequence shown here is derived from an EMBL/GenBank/DDBJ whole genome shotgun (WGS) entry which is preliminary data.</text>
</comment>
<dbReference type="OrthoDB" id="7030999at2"/>
<dbReference type="InterPro" id="IPR039458">
    <property type="entry name" value="FimA-like"/>
</dbReference>
<gene>
    <name evidence="6" type="ORF">GNF76_04700</name>
</gene>
<organism evidence="6 7">
    <name type="scientific">Pseudomonas spelaei</name>
    <dbReference type="NCBI Taxonomy" id="1055469"/>
    <lineage>
        <taxon>Bacteria</taxon>
        <taxon>Pseudomonadati</taxon>
        <taxon>Pseudomonadota</taxon>
        <taxon>Gammaproteobacteria</taxon>
        <taxon>Pseudomonadales</taxon>
        <taxon>Pseudomonadaceae</taxon>
        <taxon>Pseudomonas</taxon>
    </lineage>
</organism>
<sequence length="177" mass="17546">MNYKAHVLAVLVTASIAPFAMASDGTINFTGQLLAATCAVTVNGAASPATVTLPSITAGSLSATGKVAGQTNFNIKLTGCTGTATTATAFFEAGGGVDPVSGNLKNTGTATNVQLQLVDGTSNLAIKAGDVAQVTTNSRGTIASNAATLPYAVQYYATGLATAGTVLGTVTYSLNYQ</sequence>
<dbReference type="RefSeq" id="WP_155582013.1">
    <property type="nucleotide sequence ID" value="NZ_JBHSTH010000021.1"/>
</dbReference>
<evidence type="ECO:0000313" key="6">
    <source>
        <dbReference type="EMBL" id="MUF03620.1"/>
    </source>
</evidence>
<comment type="subcellular location">
    <subcellularLocation>
        <location evidence="1">Fimbrium</location>
    </subcellularLocation>
</comment>
<name>A0A6I3VZ18_9PSED</name>
<accession>A0A6I3VZ18</accession>
<comment type="similarity">
    <text evidence="2">Belongs to the fimbrial protein family.</text>
</comment>
<dbReference type="InterPro" id="IPR050263">
    <property type="entry name" value="Bact_Fimbrial_Adh_Pro"/>
</dbReference>
<protein>
    <submittedName>
        <fullName evidence="6">Type 1 fimbrial protein</fullName>
    </submittedName>
</protein>
<dbReference type="GO" id="GO:0009289">
    <property type="term" value="C:pilus"/>
    <property type="evidence" value="ECO:0007669"/>
    <property type="project" value="UniProtKB-SubCell"/>
</dbReference>